<name>A0A2P2Q3A1_RHIMU</name>
<dbReference type="EMBL" id="GGEC01080915">
    <property type="protein sequence ID" value="MBX61399.1"/>
    <property type="molecule type" value="Transcribed_RNA"/>
</dbReference>
<protein>
    <submittedName>
        <fullName evidence="2">Uncharacterized protein</fullName>
    </submittedName>
</protein>
<sequence length="68" mass="8059">MHCFTHLMTLLHCFQTFCWRAYRVSACQKDLCLVFSFLAIELFLRLGYSPNLPASLFGLIIVLLWWQM</sequence>
<dbReference type="AlphaFoldDB" id="A0A2P2Q3A1"/>
<keyword evidence="1" id="KW-1133">Transmembrane helix</keyword>
<organism evidence="2">
    <name type="scientific">Rhizophora mucronata</name>
    <name type="common">Asiatic mangrove</name>
    <dbReference type="NCBI Taxonomy" id="61149"/>
    <lineage>
        <taxon>Eukaryota</taxon>
        <taxon>Viridiplantae</taxon>
        <taxon>Streptophyta</taxon>
        <taxon>Embryophyta</taxon>
        <taxon>Tracheophyta</taxon>
        <taxon>Spermatophyta</taxon>
        <taxon>Magnoliopsida</taxon>
        <taxon>eudicotyledons</taxon>
        <taxon>Gunneridae</taxon>
        <taxon>Pentapetalae</taxon>
        <taxon>rosids</taxon>
        <taxon>fabids</taxon>
        <taxon>Malpighiales</taxon>
        <taxon>Rhizophoraceae</taxon>
        <taxon>Rhizophora</taxon>
    </lineage>
</organism>
<evidence type="ECO:0000256" key="1">
    <source>
        <dbReference type="SAM" id="Phobius"/>
    </source>
</evidence>
<evidence type="ECO:0000313" key="2">
    <source>
        <dbReference type="EMBL" id="MBX61399.1"/>
    </source>
</evidence>
<feature type="transmembrane region" description="Helical" evidence="1">
    <location>
        <begin position="47"/>
        <end position="66"/>
    </location>
</feature>
<accession>A0A2P2Q3A1</accession>
<reference evidence="2" key="1">
    <citation type="submission" date="2018-02" db="EMBL/GenBank/DDBJ databases">
        <title>Rhizophora mucronata_Transcriptome.</title>
        <authorList>
            <person name="Meera S.P."/>
            <person name="Sreeshan A."/>
            <person name="Augustine A."/>
        </authorList>
    </citation>
    <scope>NUCLEOTIDE SEQUENCE</scope>
    <source>
        <tissue evidence="2">Leaf</tissue>
    </source>
</reference>
<keyword evidence="1" id="KW-0812">Transmembrane</keyword>
<keyword evidence="1" id="KW-0472">Membrane</keyword>
<proteinExistence type="predicted"/>